<keyword evidence="3" id="KW-0732">Signal</keyword>
<evidence type="ECO:0000256" key="2">
    <source>
        <dbReference type="SAM" id="Phobius"/>
    </source>
</evidence>
<feature type="region of interest" description="Disordered" evidence="1">
    <location>
        <begin position="43"/>
        <end position="139"/>
    </location>
</feature>
<keyword evidence="2" id="KW-0812">Transmembrane</keyword>
<comment type="caution">
    <text evidence="4">The sequence shown here is derived from an EMBL/GenBank/DDBJ whole genome shotgun (WGS) entry which is preliminary data.</text>
</comment>
<name>A0A919W957_9ACTN</name>
<evidence type="ECO:0000256" key="1">
    <source>
        <dbReference type="SAM" id="MobiDB-lite"/>
    </source>
</evidence>
<feature type="transmembrane region" description="Helical" evidence="2">
    <location>
        <begin position="149"/>
        <end position="169"/>
    </location>
</feature>
<dbReference type="Proteomes" id="UP000677082">
    <property type="component" value="Unassembled WGS sequence"/>
</dbReference>
<feature type="compositionally biased region" description="Low complexity" evidence="1">
    <location>
        <begin position="43"/>
        <end position="74"/>
    </location>
</feature>
<evidence type="ECO:0000256" key="3">
    <source>
        <dbReference type="SAM" id="SignalP"/>
    </source>
</evidence>
<feature type="chain" id="PRO_5039212710" evidence="3">
    <location>
        <begin position="26"/>
        <end position="306"/>
    </location>
</feature>
<dbReference type="EMBL" id="BOQN01000102">
    <property type="protein sequence ID" value="GIM95916.1"/>
    <property type="molecule type" value="Genomic_DNA"/>
</dbReference>
<feature type="compositionally biased region" description="Low complexity" evidence="1">
    <location>
        <begin position="99"/>
        <end position="124"/>
    </location>
</feature>
<evidence type="ECO:0000313" key="4">
    <source>
        <dbReference type="EMBL" id="GIM95916.1"/>
    </source>
</evidence>
<organism evidence="4 5">
    <name type="scientific">Paractinoplanes toevensis</name>
    <dbReference type="NCBI Taxonomy" id="571911"/>
    <lineage>
        <taxon>Bacteria</taxon>
        <taxon>Bacillati</taxon>
        <taxon>Actinomycetota</taxon>
        <taxon>Actinomycetes</taxon>
        <taxon>Micromonosporales</taxon>
        <taxon>Micromonosporaceae</taxon>
        <taxon>Paractinoplanes</taxon>
    </lineage>
</organism>
<gene>
    <name evidence="4" type="ORF">Ato02nite_077090</name>
</gene>
<keyword evidence="2" id="KW-1133">Transmembrane helix</keyword>
<protein>
    <submittedName>
        <fullName evidence="4">Uncharacterized protein</fullName>
    </submittedName>
</protein>
<reference evidence="4 5" key="1">
    <citation type="submission" date="2021-03" db="EMBL/GenBank/DDBJ databases">
        <title>Whole genome shotgun sequence of Actinoplanes toevensis NBRC 105298.</title>
        <authorList>
            <person name="Komaki H."/>
            <person name="Tamura T."/>
        </authorList>
    </citation>
    <scope>NUCLEOTIDE SEQUENCE [LARGE SCALE GENOMIC DNA]</scope>
    <source>
        <strain evidence="4 5">NBRC 105298</strain>
    </source>
</reference>
<dbReference type="AlphaFoldDB" id="A0A919W957"/>
<sequence length="306" mass="31376">MGLFAHGRPIALAVALAGLLCGAAACEDGGAVALPSTLPSIERATGRATTEATTSSTPRVSRSTGTAPAAAPEPTTREAAGDPDPTTEGTTKAAEPIRTTAPETTKAAEPTRTTAPETTEAEAPPIAPTPSANPSEVAATSADTGIGTLGWLLVLLVVGLAALLGVVLVNRSRRTAEWESEAVRLAAGTRAVTATRLPPVLAARTAQQRSLAWTPVRADLTELDGRWALLAGGTGDEYRRMSAGQISTMLQDLVAAVDTENQALATGQDPRPWADRIQQIDEALDSALAAFVAQPEPDPGPDPYPA</sequence>
<keyword evidence="5" id="KW-1185">Reference proteome</keyword>
<evidence type="ECO:0000313" key="5">
    <source>
        <dbReference type="Proteomes" id="UP000677082"/>
    </source>
</evidence>
<keyword evidence="2" id="KW-0472">Membrane</keyword>
<dbReference type="RefSeq" id="WP_246607938.1">
    <property type="nucleotide sequence ID" value="NZ_BOQN01000102.1"/>
</dbReference>
<proteinExistence type="predicted"/>
<accession>A0A919W957</accession>
<feature type="signal peptide" evidence="3">
    <location>
        <begin position="1"/>
        <end position="25"/>
    </location>
</feature>